<evidence type="ECO:0000256" key="1">
    <source>
        <dbReference type="SAM" id="SignalP"/>
    </source>
</evidence>
<organism evidence="4 5">
    <name type="scientific">Brevibacillus borstelensis AK1</name>
    <dbReference type="NCBI Taxonomy" id="1300222"/>
    <lineage>
        <taxon>Bacteria</taxon>
        <taxon>Bacillati</taxon>
        <taxon>Bacillota</taxon>
        <taxon>Bacilli</taxon>
        <taxon>Bacillales</taxon>
        <taxon>Paenibacillaceae</taxon>
        <taxon>Brevibacillus</taxon>
    </lineage>
</organism>
<dbReference type="RefSeq" id="WP_003388438.1">
    <property type="nucleotide sequence ID" value="NZ_APBN01000004.1"/>
</dbReference>
<evidence type="ECO:0000259" key="3">
    <source>
        <dbReference type="Pfam" id="PF13739"/>
    </source>
</evidence>
<dbReference type="PATRIC" id="fig|1300222.3.peg.2473"/>
<dbReference type="Pfam" id="PF11738">
    <property type="entry name" value="DUF3298"/>
    <property type="match status" value="1"/>
</dbReference>
<accession>M8DZ72</accession>
<dbReference type="InterPro" id="IPR037126">
    <property type="entry name" value="PdaC/RsiV-like_sf"/>
</dbReference>
<evidence type="ECO:0000313" key="5">
    <source>
        <dbReference type="Proteomes" id="UP000012081"/>
    </source>
</evidence>
<dbReference type="InterPro" id="IPR021729">
    <property type="entry name" value="DUF3298"/>
</dbReference>
<sequence length="265" mass="28569">MKTPSKSIVTSLVGTAFLLAAVNAPAMAAATSATTPAIAAPSAAPAQKAQVQGVVFTPKTIQAKTAEYEAKISIPVISGLKDKAFETKLNAELQKLAQDSLKETQDMAKEDAATAKKYGYELRPHALDISYEVHMNGKLVSFAVQTYRYTGGAHGITDVVYYNLANVEKAKNLQLSDLFRPGYDYRYVLSHLIAQQIKADPDLSGIADGFPGVSENQSFAFENGKLVIHFGQYEIGPYAIGMPAFTIPTGNVFNLYNPEVAQLLK</sequence>
<evidence type="ECO:0000259" key="2">
    <source>
        <dbReference type="Pfam" id="PF11738"/>
    </source>
</evidence>
<dbReference type="AlphaFoldDB" id="M8DZ72"/>
<feature type="chain" id="PRO_5004095485" description="DUF3298 domain-containing protein" evidence="1">
    <location>
        <begin position="29"/>
        <end position="265"/>
    </location>
</feature>
<feature type="domain" description="DUF3298" evidence="2">
    <location>
        <begin position="176"/>
        <end position="249"/>
    </location>
</feature>
<dbReference type="Gene3D" id="3.90.640.20">
    <property type="entry name" value="Heat-shock cognate protein, ATPase"/>
    <property type="match status" value="1"/>
</dbReference>
<name>M8DZ72_9BACL</name>
<evidence type="ECO:0000313" key="4">
    <source>
        <dbReference type="EMBL" id="EMT52346.1"/>
    </source>
</evidence>
<protein>
    <recommendedName>
        <fullName evidence="6">DUF3298 domain-containing protein</fullName>
    </recommendedName>
</protein>
<dbReference type="Proteomes" id="UP000012081">
    <property type="component" value="Unassembled WGS sequence"/>
</dbReference>
<keyword evidence="5" id="KW-1185">Reference proteome</keyword>
<feature type="signal peptide" evidence="1">
    <location>
        <begin position="1"/>
        <end position="28"/>
    </location>
</feature>
<dbReference type="OrthoDB" id="5637at2"/>
<dbReference type="InterPro" id="IPR025303">
    <property type="entry name" value="PdaC"/>
</dbReference>
<evidence type="ECO:0008006" key="6">
    <source>
        <dbReference type="Google" id="ProtNLM"/>
    </source>
</evidence>
<dbReference type="STRING" id="1300222.I532_11854"/>
<keyword evidence="1" id="KW-0732">Signal</keyword>
<reference evidence="4 5" key="1">
    <citation type="submission" date="2013-03" db="EMBL/GenBank/DDBJ databases">
        <title>Assembly of a new bacterial strain Brevibacillus borstelensis AK1.</title>
        <authorList>
            <person name="Rajan I."/>
            <person name="PoliReddy D."/>
            <person name="Sugumar T."/>
            <person name="Rathinam K."/>
            <person name="Alqarawi S."/>
            <person name="Khalil A.B."/>
            <person name="Sivakumar N."/>
        </authorList>
    </citation>
    <scope>NUCLEOTIDE SEQUENCE [LARGE SCALE GENOMIC DNA]</scope>
    <source>
        <strain evidence="4 5">AK1</strain>
    </source>
</reference>
<dbReference type="Gene3D" id="3.30.565.40">
    <property type="entry name" value="Fervidobacterium nodosum Rt17-B1 like"/>
    <property type="match status" value="1"/>
</dbReference>
<comment type="caution">
    <text evidence="4">The sequence shown here is derived from an EMBL/GenBank/DDBJ whole genome shotgun (WGS) entry which is preliminary data.</text>
</comment>
<dbReference type="Pfam" id="PF13739">
    <property type="entry name" value="PdaC"/>
    <property type="match status" value="1"/>
</dbReference>
<feature type="domain" description="Deacetylase PdaC" evidence="3">
    <location>
        <begin position="62"/>
        <end position="157"/>
    </location>
</feature>
<proteinExistence type="predicted"/>
<gene>
    <name evidence="4" type="ORF">I532_11854</name>
</gene>
<dbReference type="EMBL" id="APBN01000004">
    <property type="protein sequence ID" value="EMT52346.1"/>
    <property type="molecule type" value="Genomic_DNA"/>
</dbReference>